<dbReference type="Pfam" id="PF01546">
    <property type="entry name" value="Peptidase_M20"/>
    <property type="match status" value="1"/>
</dbReference>
<feature type="binding site" evidence="10">
    <location>
        <position position="111"/>
    </location>
    <ligand>
        <name>Zn(2+)</name>
        <dbReference type="ChEBI" id="CHEBI:29105"/>
        <label>1</label>
    </ligand>
</feature>
<comment type="similarity">
    <text evidence="2">Belongs to the peptidase M20A family.</text>
</comment>
<evidence type="ECO:0000256" key="6">
    <source>
        <dbReference type="ARBA" id="ARBA00022801"/>
    </source>
</evidence>
<comment type="subcellular location">
    <subcellularLocation>
        <location evidence="1">Cytoplasm</location>
    </subcellularLocation>
</comment>
<feature type="binding site" evidence="10">
    <location>
        <position position="111"/>
    </location>
    <ligand>
        <name>Zn(2+)</name>
        <dbReference type="ChEBI" id="CHEBI:29105"/>
        <label>2</label>
    </ligand>
</feature>
<reference evidence="11 12" key="1">
    <citation type="journal article" date="2011" name="Cell">
        <title>The monarch butterfly genome yields insights into long-distance migration.</title>
        <authorList>
            <person name="Zhan S."/>
            <person name="Merlin C."/>
            <person name="Boore J.L."/>
            <person name="Reppert S.M."/>
        </authorList>
    </citation>
    <scope>NUCLEOTIDE SEQUENCE [LARGE SCALE GENOMIC DNA]</scope>
    <source>
        <strain evidence="11">F-2</strain>
    </source>
</reference>
<evidence type="ECO:0000313" key="12">
    <source>
        <dbReference type="Proteomes" id="UP000007151"/>
    </source>
</evidence>
<comment type="cofactor">
    <cofactor evidence="10">
        <name>Zn(2+)</name>
        <dbReference type="ChEBI" id="CHEBI:29105"/>
    </cofactor>
    <text evidence="10">Binds 2 Zn(2+) ions per subunit.</text>
</comment>
<feature type="active site" description="Proton acceptor" evidence="9">
    <location>
        <position position="145"/>
    </location>
</feature>
<dbReference type="GO" id="GO:0046872">
    <property type="term" value="F:metal ion binding"/>
    <property type="evidence" value="ECO:0007669"/>
    <property type="project" value="UniProtKB-KW"/>
</dbReference>
<dbReference type="InterPro" id="IPR002933">
    <property type="entry name" value="Peptidase_M20"/>
</dbReference>
<feature type="binding site" evidence="10">
    <location>
        <position position="173"/>
    </location>
    <ligand>
        <name>Zn(2+)</name>
        <dbReference type="ChEBI" id="CHEBI:29105"/>
        <label>1</label>
    </ligand>
</feature>
<dbReference type="EMBL" id="AGBW02007778">
    <property type="protein sequence ID" value="OWR54568.1"/>
    <property type="molecule type" value="Genomic_DNA"/>
</dbReference>
<dbReference type="PROSITE" id="PS00758">
    <property type="entry name" value="ARGE_DAPE_CPG2_1"/>
    <property type="match status" value="1"/>
</dbReference>
<organism evidence="11 12">
    <name type="scientific">Danaus plexippus plexippus</name>
    <dbReference type="NCBI Taxonomy" id="278856"/>
    <lineage>
        <taxon>Eukaryota</taxon>
        <taxon>Metazoa</taxon>
        <taxon>Ecdysozoa</taxon>
        <taxon>Arthropoda</taxon>
        <taxon>Hexapoda</taxon>
        <taxon>Insecta</taxon>
        <taxon>Pterygota</taxon>
        <taxon>Neoptera</taxon>
        <taxon>Endopterygota</taxon>
        <taxon>Lepidoptera</taxon>
        <taxon>Glossata</taxon>
        <taxon>Ditrysia</taxon>
        <taxon>Papilionoidea</taxon>
        <taxon>Nymphalidae</taxon>
        <taxon>Danainae</taxon>
        <taxon>Danaini</taxon>
        <taxon>Danaina</taxon>
        <taxon>Danaus</taxon>
        <taxon>Danaus</taxon>
    </lineage>
</organism>
<evidence type="ECO:0000256" key="3">
    <source>
        <dbReference type="ARBA" id="ARBA00011913"/>
    </source>
</evidence>
<dbReference type="FunFam" id="3.40.630.10:FF:000019">
    <property type="entry name" value="Aminoacylase 1"/>
    <property type="match status" value="1"/>
</dbReference>
<dbReference type="PROSITE" id="PS00759">
    <property type="entry name" value="ARGE_DAPE_CPG2_2"/>
    <property type="match status" value="1"/>
</dbReference>
<keyword evidence="4" id="KW-0963">Cytoplasm</keyword>
<dbReference type="PIRSF" id="PIRSF036696">
    <property type="entry name" value="ACY-1"/>
    <property type="match status" value="1"/>
</dbReference>
<dbReference type="AlphaFoldDB" id="A0A212FLD6"/>
<evidence type="ECO:0000313" key="11">
    <source>
        <dbReference type="EMBL" id="OWR54568.1"/>
    </source>
</evidence>
<dbReference type="Gene3D" id="3.40.630.10">
    <property type="entry name" value="Zn peptidases"/>
    <property type="match status" value="1"/>
</dbReference>
<dbReference type="OrthoDB" id="3064516at2759"/>
<dbReference type="eggNOG" id="KOG2275">
    <property type="taxonomic scope" value="Eukaryota"/>
</dbReference>
<dbReference type="CDD" id="cd05646">
    <property type="entry name" value="M20_AcylaseI_like"/>
    <property type="match status" value="1"/>
</dbReference>
<dbReference type="PANTHER" id="PTHR45892">
    <property type="entry name" value="AMINOACYLASE-1"/>
    <property type="match status" value="1"/>
</dbReference>
<name>A0A212FLD6_DANPL</name>
<keyword evidence="6" id="KW-0378">Hydrolase</keyword>
<dbReference type="FunCoup" id="A0A212FLD6">
    <property type="interactions" value="227"/>
</dbReference>
<evidence type="ECO:0000256" key="5">
    <source>
        <dbReference type="ARBA" id="ARBA00022723"/>
    </source>
</evidence>
<feature type="binding site" evidence="10">
    <location>
        <position position="371"/>
    </location>
    <ligand>
        <name>Zn(2+)</name>
        <dbReference type="ChEBI" id="CHEBI:29105"/>
        <label>2</label>
    </ligand>
</feature>
<evidence type="ECO:0000256" key="4">
    <source>
        <dbReference type="ARBA" id="ARBA00022490"/>
    </source>
</evidence>
<dbReference type="Gene3D" id="3.30.70.360">
    <property type="match status" value="1"/>
</dbReference>
<evidence type="ECO:0000256" key="8">
    <source>
        <dbReference type="ARBA" id="ARBA00029656"/>
    </source>
</evidence>
<dbReference type="InterPro" id="IPR011650">
    <property type="entry name" value="Peptidase_M20_dimer"/>
</dbReference>
<proteinExistence type="inferred from homology"/>
<dbReference type="PANTHER" id="PTHR45892:SF1">
    <property type="entry name" value="AMINOACYLASE-1"/>
    <property type="match status" value="1"/>
</dbReference>
<evidence type="ECO:0000256" key="7">
    <source>
        <dbReference type="ARBA" id="ARBA00022833"/>
    </source>
</evidence>
<dbReference type="NCBIfam" id="TIGR01880">
    <property type="entry name" value="Ac-peptdase-euk"/>
    <property type="match status" value="1"/>
</dbReference>
<keyword evidence="12" id="KW-1185">Reference proteome</keyword>
<feature type="active site" evidence="9">
    <location>
        <position position="80"/>
    </location>
</feature>
<evidence type="ECO:0000256" key="2">
    <source>
        <dbReference type="ARBA" id="ARBA00006247"/>
    </source>
</evidence>
<feature type="binding site" evidence="10">
    <location>
        <position position="78"/>
    </location>
    <ligand>
        <name>Zn(2+)</name>
        <dbReference type="ChEBI" id="CHEBI:29105"/>
        <label>1</label>
    </ligand>
</feature>
<dbReference type="InterPro" id="IPR001261">
    <property type="entry name" value="ArgE/DapE_CS"/>
</dbReference>
<keyword evidence="7 10" id="KW-0862">Zinc</keyword>
<dbReference type="FunFam" id="3.30.70.360:FF:000005">
    <property type="entry name" value="Putative Aminoacylase-1"/>
    <property type="match status" value="1"/>
</dbReference>
<dbReference type="Proteomes" id="UP000007151">
    <property type="component" value="Unassembled WGS sequence"/>
</dbReference>
<dbReference type="SUPFAM" id="SSF55031">
    <property type="entry name" value="Bacterial exopeptidase dimerisation domain"/>
    <property type="match status" value="1"/>
</dbReference>
<dbReference type="SUPFAM" id="SSF53187">
    <property type="entry name" value="Zn-dependent exopeptidases"/>
    <property type="match status" value="1"/>
</dbReference>
<evidence type="ECO:0000256" key="1">
    <source>
        <dbReference type="ARBA" id="ARBA00004496"/>
    </source>
</evidence>
<dbReference type="Gene3D" id="1.10.150.900">
    <property type="match status" value="1"/>
</dbReference>
<dbReference type="GO" id="GO:0004046">
    <property type="term" value="F:aminoacylase activity"/>
    <property type="evidence" value="ECO:0007669"/>
    <property type="project" value="UniProtKB-EC"/>
</dbReference>
<dbReference type="KEGG" id="dpl:KGM_213685"/>
<dbReference type="InterPro" id="IPR010159">
    <property type="entry name" value="N-acyl_aa_amidohydrolase"/>
</dbReference>
<evidence type="ECO:0000256" key="9">
    <source>
        <dbReference type="PIRSR" id="PIRSR036696-1"/>
    </source>
</evidence>
<dbReference type="STRING" id="278856.A0A212FLD6"/>
<comment type="caution">
    <text evidence="11">The sequence shown here is derived from an EMBL/GenBank/DDBJ whole genome shotgun (WGS) entry which is preliminary data.</text>
</comment>
<dbReference type="InterPro" id="IPR036264">
    <property type="entry name" value="Bact_exopeptidase_dim_dom"/>
</dbReference>
<dbReference type="GO" id="GO:0006520">
    <property type="term" value="P:amino acid metabolic process"/>
    <property type="evidence" value="ECO:0007669"/>
    <property type="project" value="InterPro"/>
</dbReference>
<feature type="binding site" evidence="10">
    <location>
        <position position="146"/>
    </location>
    <ligand>
        <name>Zn(2+)</name>
        <dbReference type="ChEBI" id="CHEBI:29105"/>
        <label>2</label>
    </ligand>
</feature>
<dbReference type="FunFam" id="1.10.150.900:FF:000001">
    <property type="entry name" value="Aminoacylase-1, putative"/>
    <property type="match status" value="1"/>
</dbReference>
<dbReference type="GO" id="GO:0005737">
    <property type="term" value="C:cytoplasm"/>
    <property type="evidence" value="ECO:0007669"/>
    <property type="project" value="UniProtKB-SubCell"/>
</dbReference>
<dbReference type="Pfam" id="PF07687">
    <property type="entry name" value="M20_dimer"/>
    <property type="match status" value="1"/>
</dbReference>
<dbReference type="InterPro" id="IPR052083">
    <property type="entry name" value="Aminoacylase-1_M20A"/>
</dbReference>
<evidence type="ECO:0000256" key="10">
    <source>
        <dbReference type="PIRSR" id="PIRSR036696-2"/>
    </source>
</evidence>
<dbReference type="EC" id="3.5.1.14" evidence="3"/>
<protein>
    <recommendedName>
        <fullName evidence="3">N-acyl-aliphatic-L-amino acid amidohydrolase</fullName>
        <ecNumber evidence="3">3.5.1.14</ecNumber>
    </recommendedName>
    <alternativeName>
        <fullName evidence="8">N-acyl-L-amino-acid amidohydrolase</fullName>
    </alternativeName>
</protein>
<gene>
    <name evidence="11" type="ORF">KGM_213685</name>
</gene>
<accession>A0A212FLD6</accession>
<sequence>MALDYKNNSSIKNFVEYLQIPSVQPNVNYDGCVNFLKRQSTEIGLSFKVYELVPTKPIVILTWLGSDPSLPSILLNSHMDVVPVFEESWTYPPFSGHIDEHGKIFARGSQDMKCVGIQYLEAIRKLKSSGIQLKRTLHVSFVPDEEIGGHDGMKIFVHTDSFKALNVGFALDEGMANPDEEFIVFNGERNIWQIHVICTGQPGHGSLLIPNTAGEKMRYIINKFMDLRDEQKKILESNPKLTIGDVTTINLTQVFGGVQSNVVPEKLTVVFDCRLAIHVDHEEFENRIKQWCKEAGEGVTFEFEQKNSPVECTKTDDSNIYWVAFKSVADELNLKLDIRIFPGGTDSRYVRKVGIPAIGFSPMNHTPVLLHDHDEFLDANIFLKGIDIYVKLIPAIANV</sequence>
<keyword evidence="5 10" id="KW-0479">Metal-binding</keyword>